<feature type="binding site" evidence="18">
    <location>
        <position position="609"/>
    </location>
    <ligand>
        <name>ATP</name>
        <dbReference type="ChEBI" id="CHEBI:30616"/>
    </ligand>
</feature>
<dbReference type="Pfam" id="PF13855">
    <property type="entry name" value="LRR_8"/>
    <property type="match status" value="1"/>
</dbReference>
<dbReference type="InterPro" id="IPR001245">
    <property type="entry name" value="Ser-Thr/Tyr_kinase_cat_dom"/>
</dbReference>
<evidence type="ECO:0000256" key="8">
    <source>
        <dbReference type="ARBA" id="ARBA00022729"/>
    </source>
</evidence>
<dbReference type="GO" id="GO:0005524">
    <property type="term" value="F:ATP binding"/>
    <property type="evidence" value="ECO:0007669"/>
    <property type="project" value="UniProtKB-UniRule"/>
</dbReference>
<evidence type="ECO:0000256" key="21">
    <source>
        <dbReference type="SAM" id="SignalP"/>
    </source>
</evidence>
<dbReference type="PANTHER" id="PTHR45631">
    <property type="entry name" value="OS07G0107800 PROTEIN-RELATED"/>
    <property type="match status" value="1"/>
</dbReference>
<evidence type="ECO:0000256" key="16">
    <source>
        <dbReference type="ARBA" id="ARBA00047899"/>
    </source>
</evidence>
<dbReference type="GO" id="GO:0004674">
    <property type="term" value="F:protein serine/threonine kinase activity"/>
    <property type="evidence" value="ECO:0007669"/>
    <property type="project" value="UniProtKB-KW"/>
</dbReference>
<accession>A0A5P1EUV8</accession>
<dbReference type="EC" id="2.7.11.1" evidence="2"/>
<keyword evidence="4" id="KW-0597">Phosphoprotein</keyword>
<dbReference type="OMA" id="KDGDYMA"/>
<feature type="signal peptide" evidence="21">
    <location>
        <begin position="1"/>
        <end position="21"/>
    </location>
</feature>
<evidence type="ECO:0000256" key="9">
    <source>
        <dbReference type="ARBA" id="ARBA00022737"/>
    </source>
</evidence>
<proteinExistence type="predicted"/>
<keyword evidence="24" id="KW-1185">Reference proteome</keyword>
<dbReference type="Gene3D" id="2.60.120.430">
    <property type="entry name" value="Galactose-binding lectin"/>
    <property type="match status" value="1"/>
</dbReference>
<feature type="compositionally biased region" description="Polar residues" evidence="19">
    <location>
        <begin position="858"/>
        <end position="874"/>
    </location>
</feature>
<dbReference type="FunFam" id="3.80.10.10:FF:000129">
    <property type="entry name" value="Leucine-rich repeat receptor-like kinase"/>
    <property type="match status" value="1"/>
</dbReference>
<name>A0A5P1EUV8_ASPOF</name>
<evidence type="ECO:0000313" key="24">
    <source>
        <dbReference type="Proteomes" id="UP000243459"/>
    </source>
</evidence>
<keyword evidence="5" id="KW-0433">Leucine-rich repeat</keyword>
<dbReference type="Proteomes" id="UP000243459">
    <property type="component" value="Chromosome 5"/>
</dbReference>
<keyword evidence="13 20" id="KW-1133">Transmembrane helix</keyword>
<evidence type="ECO:0000256" key="2">
    <source>
        <dbReference type="ARBA" id="ARBA00012513"/>
    </source>
</evidence>
<dbReference type="Pfam" id="PF07714">
    <property type="entry name" value="PK_Tyr_Ser-Thr"/>
    <property type="match status" value="1"/>
</dbReference>
<protein>
    <recommendedName>
        <fullName evidence="2">non-specific serine/threonine protein kinase</fullName>
        <ecNumber evidence="2">2.7.11.1</ecNumber>
    </recommendedName>
</protein>
<dbReference type="CDD" id="cd14066">
    <property type="entry name" value="STKc_IRAK"/>
    <property type="match status" value="1"/>
</dbReference>
<evidence type="ECO:0000256" key="10">
    <source>
        <dbReference type="ARBA" id="ARBA00022741"/>
    </source>
</evidence>
<evidence type="ECO:0000256" key="18">
    <source>
        <dbReference type="PROSITE-ProRule" id="PRU10141"/>
    </source>
</evidence>
<feature type="transmembrane region" description="Helical" evidence="20">
    <location>
        <begin position="520"/>
        <end position="537"/>
    </location>
</feature>
<dbReference type="EMBL" id="CM007385">
    <property type="protein sequence ID" value="ONK69786.1"/>
    <property type="molecule type" value="Genomic_DNA"/>
</dbReference>
<feature type="chain" id="PRO_5024386353" description="non-specific serine/threonine protein kinase" evidence="21">
    <location>
        <begin position="22"/>
        <end position="897"/>
    </location>
</feature>
<dbReference type="Gene3D" id="3.30.200.20">
    <property type="entry name" value="Phosphorylase Kinase, domain 1"/>
    <property type="match status" value="1"/>
</dbReference>
<evidence type="ECO:0000256" key="20">
    <source>
        <dbReference type="SAM" id="Phobius"/>
    </source>
</evidence>
<keyword evidence="12 18" id="KW-0067">ATP-binding</keyword>
<dbReference type="PANTHER" id="PTHR45631:SF202">
    <property type="entry name" value="SENESCENCE-INDUCED RECEPTOR-LIKE SERINE_THREONINE-PROTEIN KINASE"/>
    <property type="match status" value="1"/>
</dbReference>
<dbReference type="Pfam" id="PF12819">
    <property type="entry name" value="Malectin_like"/>
    <property type="match status" value="1"/>
</dbReference>
<dbReference type="FunFam" id="1.10.510.10:FF:000146">
    <property type="entry name" value="LRR receptor-like serine/threonine-protein kinase IOS1"/>
    <property type="match status" value="1"/>
</dbReference>
<evidence type="ECO:0000256" key="19">
    <source>
        <dbReference type="SAM" id="MobiDB-lite"/>
    </source>
</evidence>
<evidence type="ECO:0000256" key="15">
    <source>
        <dbReference type="ARBA" id="ARBA00023170"/>
    </source>
</evidence>
<dbReference type="FunFam" id="3.30.200.20:FF:000394">
    <property type="entry name" value="Leucine-rich repeat receptor-like protein kinase"/>
    <property type="match status" value="1"/>
</dbReference>
<keyword evidence="3" id="KW-0723">Serine/threonine-protein kinase</keyword>
<evidence type="ECO:0000256" key="7">
    <source>
        <dbReference type="ARBA" id="ARBA00022692"/>
    </source>
</evidence>
<dbReference type="Gene3D" id="3.80.10.10">
    <property type="entry name" value="Ribonuclease Inhibitor"/>
    <property type="match status" value="1"/>
</dbReference>
<evidence type="ECO:0000256" key="13">
    <source>
        <dbReference type="ARBA" id="ARBA00022989"/>
    </source>
</evidence>
<evidence type="ECO:0000256" key="6">
    <source>
        <dbReference type="ARBA" id="ARBA00022679"/>
    </source>
</evidence>
<dbReference type="InterPro" id="IPR001611">
    <property type="entry name" value="Leu-rich_rpt"/>
</dbReference>
<reference evidence="24" key="1">
    <citation type="journal article" date="2017" name="Nat. Commun.">
        <title>The asparagus genome sheds light on the origin and evolution of a young Y chromosome.</title>
        <authorList>
            <person name="Harkess A."/>
            <person name="Zhou J."/>
            <person name="Xu C."/>
            <person name="Bowers J.E."/>
            <person name="Van der Hulst R."/>
            <person name="Ayyampalayam S."/>
            <person name="Mercati F."/>
            <person name="Riccardi P."/>
            <person name="McKain M.R."/>
            <person name="Kakrana A."/>
            <person name="Tang H."/>
            <person name="Ray J."/>
            <person name="Groenendijk J."/>
            <person name="Arikit S."/>
            <person name="Mathioni S.M."/>
            <person name="Nakano M."/>
            <person name="Shan H."/>
            <person name="Telgmann-Rauber A."/>
            <person name="Kanno A."/>
            <person name="Yue Z."/>
            <person name="Chen H."/>
            <person name="Li W."/>
            <person name="Chen Y."/>
            <person name="Xu X."/>
            <person name="Zhang Y."/>
            <person name="Luo S."/>
            <person name="Chen H."/>
            <person name="Gao J."/>
            <person name="Mao Z."/>
            <person name="Pires J.C."/>
            <person name="Luo M."/>
            <person name="Kudrna D."/>
            <person name="Wing R.A."/>
            <person name="Meyers B.C."/>
            <person name="Yi K."/>
            <person name="Kong H."/>
            <person name="Lavrijsen P."/>
            <person name="Sunseri F."/>
            <person name="Falavigna A."/>
            <person name="Ye Y."/>
            <person name="Leebens-Mack J.H."/>
            <person name="Chen G."/>
        </authorList>
    </citation>
    <scope>NUCLEOTIDE SEQUENCE [LARGE SCALE GENOMIC DNA]</scope>
    <source>
        <strain evidence="24">cv. DH0086</strain>
    </source>
</reference>
<keyword evidence="10 18" id="KW-0547">Nucleotide-binding</keyword>
<evidence type="ECO:0000256" key="17">
    <source>
        <dbReference type="ARBA" id="ARBA00048679"/>
    </source>
</evidence>
<dbReference type="AlphaFoldDB" id="A0A5P1EUV8"/>
<keyword evidence="15" id="KW-0675">Receptor</keyword>
<organism evidence="23 24">
    <name type="scientific">Asparagus officinalis</name>
    <name type="common">Garden asparagus</name>
    <dbReference type="NCBI Taxonomy" id="4686"/>
    <lineage>
        <taxon>Eukaryota</taxon>
        <taxon>Viridiplantae</taxon>
        <taxon>Streptophyta</taxon>
        <taxon>Embryophyta</taxon>
        <taxon>Tracheophyta</taxon>
        <taxon>Spermatophyta</taxon>
        <taxon>Magnoliopsida</taxon>
        <taxon>Liliopsida</taxon>
        <taxon>Asparagales</taxon>
        <taxon>Asparagaceae</taxon>
        <taxon>Asparagoideae</taxon>
        <taxon>Asparagus</taxon>
    </lineage>
</organism>
<evidence type="ECO:0000256" key="12">
    <source>
        <dbReference type="ARBA" id="ARBA00022840"/>
    </source>
</evidence>
<evidence type="ECO:0000256" key="4">
    <source>
        <dbReference type="ARBA" id="ARBA00022553"/>
    </source>
</evidence>
<dbReference type="GO" id="GO:0005886">
    <property type="term" value="C:plasma membrane"/>
    <property type="evidence" value="ECO:0007669"/>
    <property type="project" value="UniProtKB-SubCell"/>
</dbReference>
<keyword evidence="8 21" id="KW-0732">Signal</keyword>
<keyword evidence="7 20" id="KW-0812">Transmembrane</keyword>
<dbReference type="InterPro" id="IPR024788">
    <property type="entry name" value="Malectin-like_Carb-bd_dom"/>
</dbReference>
<sequence>MNSLLLWITLSAISCTIGVQAQPNTQGFISIDCGISEGRSYDDEITEIPYICDTPFTDSGANYNISANYLSNSLPTQLSSLRSFPDGSRNCYTLRPVLKGLKYSIRAMFMYGNYDGLNKPIVFDLHLGVNLWKTINISDASRVYMAEVLTVAEAHFISVCLVGTNSGTPFISSLELRPLKMYMYPAVNATSSLVLFRRLNMGSATDQPLRYPEDPYDRLWEPYTYSPYWTSISTTFNVENPPKDVFEVPSSVLQTAVMPTNATSLKFYWDAIRERDGTFSQYHLFMHFAEIQSNASNRTSIFNVHLNGDLWDGPFAPNYLSSGHIYTTTPGSLYQYNISINQANTSVLPPILNAVEIYSLIKLKELATDFRDIVAIMAIKAHFQIKRNWMGDPCAPRNFVWEGLICSYSIYAPPRITTLNLSSSGLTGEIPATLANLSEIKYLDLSYNNLTGEIPDFLAKLTSLQLLILTGNQLNGSIPPALLGRSTDGPLILSIEDNSPPCDVENSCNNKKNIAPLREIFLATALLLSLLIVFYLLRMRKKEKELVSDTIVKLQKEGSQKAPIQSESRQFTYGELENITNNFELQIGKGGFGTVFHGYLDGGTQVAVKMRSQTSSQGSKEFMCEAQLLTRVHHRNLVPLIGYCNDDHYLALVYEYMSEGSLEDHMRGKTDSTRVIGWEERLRIAIEAAQGLEYLHKGCKPPVIHRDVKTSNILLSEKLEAKLADFGLSKSFHESLTHVSTAVVGTVGYLDPEYYSTFKLSEKSDVYSFGVVLLELITGQRAVLPRPEKCHISHWMRQRLANGNISDFVDTRMQEVYDVNSIWKVADLAMKCTAATSSRRPNMAYVVARLKEALAMEASSQDRSYEMSVQASESSESETSDVARGGRINRVGGPAGR</sequence>
<dbReference type="PROSITE" id="PS00108">
    <property type="entry name" value="PROTEIN_KINASE_ST"/>
    <property type="match status" value="1"/>
</dbReference>
<evidence type="ECO:0000313" key="23">
    <source>
        <dbReference type="EMBL" id="ONK69786.1"/>
    </source>
</evidence>
<evidence type="ECO:0000256" key="3">
    <source>
        <dbReference type="ARBA" id="ARBA00022527"/>
    </source>
</evidence>
<gene>
    <name evidence="23" type="ORF">A4U43_C05F26700</name>
</gene>
<evidence type="ECO:0000256" key="1">
    <source>
        <dbReference type="ARBA" id="ARBA00004162"/>
    </source>
</evidence>
<evidence type="ECO:0000256" key="14">
    <source>
        <dbReference type="ARBA" id="ARBA00023136"/>
    </source>
</evidence>
<evidence type="ECO:0000256" key="5">
    <source>
        <dbReference type="ARBA" id="ARBA00022614"/>
    </source>
</evidence>
<dbReference type="PROSITE" id="PS00107">
    <property type="entry name" value="PROTEIN_KINASE_ATP"/>
    <property type="match status" value="1"/>
</dbReference>
<dbReference type="InterPro" id="IPR017441">
    <property type="entry name" value="Protein_kinase_ATP_BS"/>
</dbReference>
<dbReference type="Gramene" id="ONK69786">
    <property type="protein sequence ID" value="ONK69786"/>
    <property type="gene ID" value="A4U43_C05F26700"/>
</dbReference>
<dbReference type="PROSITE" id="PS50011">
    <property type="entry name" value="PROTEIN_KINASE_DOM"/>
    <property type="match status" value="1"/>
</dbReference>
<comment type="subcellular location">
    <subcellularLocation>
        <location evidence="1">Cell membrane</location>
        <topology evidence="1">Single-pass membrane protein</topology>
    </subcellularLocation>
</comment>
<dbReference type="InterPro" id="IPR032675">
    <property type="entry name" value="LRR_dom_sf"/>
</dbReference>
<dbReference type="Gene3D" id="1.10.510.10">
    <property type="entry name" value="Transferase(Phosphotransferase) domain 1"/>
    <property type="match status" value="1"/>
</dbReference>
<evidence type="ECO:0000256" key="11">
    <source>
        <dbReference type="ARBA" id="ARBA00022777"/>
    </source>
</evidence>
<keyword evidence="11" id="KW-0418">Kinase</keyword>
<keyword evidence="9" id="KW-0677">Repeat</keyword>
<feature type="region of interest" description="Disordered" evidence="19">
    <location>
        <begin position="858"/>
        <end position="897"/>
    </location>
</feature>
<dbReference type="SUPFAM" id="SSF56112">
    <property type="entry name" value="Protein kinase-like (PK-like)"/>
    <property type="match status" value="1"/>
</dbReference>
<feature type="domain" description="Protein kinase" evidence="22">
    <location>
        <begin position="581"/>
        <end position="854"/>
    </location>
</feature>
<dbReference type="InterPro" id="IPR000719">
    <property type="entry name" value="Prot_kinase_dom"/>
</dbReference>
<dbReference type="InterPro" id="IPR011009">
    <property type="entry name" value="Kinase-like_dom_sf"/>
</dbReference>
<comment type="catalytic activity">
    <reaction evidence="17">
        <text>L-seryl-[protein] + ATP = O-phospho-L-seryl-[protein] + ADP + H(+)</text>
        <dbReference type="Rhea" id="RHEA:17989"/>
        <dbReference type="Rhea" id="RHEA-COMP:9863"/>
        <dbReference type="Rhea" id="RHEA-COMP:11604"/>
        <dbReference type="ChEBI" id="CHEBI:15378"/>
        <dbReference type="ChEBI" id="CHEBI:29999"/>
        <dbReference type="ChEBI" id="CHEBI:30616"/>
        <dbReference type="ChEBI" id="CHEBI:83421"/>
        <dbReference type="ChEBI" id="CHEBI:456216"/>
        <dbReference type="EC" id="2.7.11.1"/>
    </reaction>
</comment>
<dbReference type="SUPFAM" id="SSF52058">
    <property type="entry name" value="L domain-like"/>
    <property type="match status" value="1"/>
</dbReference>
<keyword evidence="14 20" id="KW-0472">Membrane</keyword>
<comment type="catalytic activity">
    <reaction evidence="16">
        <text>L-threonyl-[protein] + ATP = O-phospho-L-threonyl-[protein] + ADP + H(+)</text>
        <dbReference type="Rhea" id="RHEA:46608"/>
        <dbReference type="Rhea" id="RHEA-COMP:11060"/>
        <dbReference type="Rhea" id="RHEA-COMP:11605"/>
        <dbReference type="ChEBI" id="CHEBI:15378"/>
        <dbReference type="ChEBI" id="CHEBI:30013"/>
        <dbReference type="ChEBI" id="CHEBI:30616"/>
        <dbReference type="ChEBI" id="CHEBI:61977"/>
        <dbReference type="ChEBI" id="CHEBI:456216"/>
        <dbReference type="EC" id="2.7.11.1"/>
    </reaction>
</comment>
<keyword evidence="6" id="KW-0808">Transferase</keyword>
<dbReference type="SMART" id="SM00220">
    <property type="entry name" value="S_TKc"/>
    <property type="match status" value="1"/>
</dbReference>
<evidence type="ECO:0000259" key="22">
    <source>
        <dbReference type="PROSITE" id="PS50011"/>
    </source>
</evidence>
<dbReference type="InterPro" id="IPR008271">
    <property type="entry name" value="Ser/Thr_kinase_AS"/>
</dbReference>